<name>C5BLN6_TERTT</name>
<feature type="region of interest" description="Disordered" evidence="11">
    <location>
        <begin position="1"/>
        <end position="29"/>
    </location>
</feature>
<keyword evidence="6" id="KW-0812">Transmembrane</keyword>
<evidence type="ECO:0000256" key="7">
    <source>
        <dbReference type="ARBA" id="ARBA00022779"/>
    </source>
</evidence>
<evidence type="ECO:0000256" key="4">
    <source>
        <dbReference type="ARBA" id="ARBA00022475"/>
    </source>
</evidence>
<keyword evidence="8" id="KW-1133">Transmembrane helix</keyword>
<keyword evidence="5 10" id="KW-0145">Chemotaxis</keyword>
<evidence type="ECO:0000256" key="1">
    <source>
        <dbReference type="ARBA" id="ARBA00002254"/>
    </source>
</evidence>
<keyword evidence="7 10" id="KW-0283">Flagellar rotation</keyword>
<keyword evidence="12" id="KW-0969">Cilium</keyword>
<keyword evidence="13" id="KW-1185">Reference proteome</keyword>
<evidence type="ECO:0000256" key="8">
    <source>
        <dbReference type="ARBA" id="ARBA00022989"/>
    </source>
</evidence>
<feature type="compositionally biased region" description="Acidic residues" evidence="11">
    <location>
        <begin position="10"/>
        <end position="27"/>
    </location>
</feature>
<evidence type="ECO:0000256" key="3">
    <source>
        <dbReference type="ARBA" id="ARBA00008281"/>
    </source>
</evidence>
<keyword evidence="12" id="KW-0966">Cell projection</keyword>
<dbReference type="Pfam" id="PF03748">
    <property type="entry name" value="FliL"/>
    <property type="match status" value="1"/>
</dbReference>
<keyword evidence="9 10" id="KW-0472">Membrane</keyword>
<dbReference type="STRING" id="377629.TERTU_0260"/>
<sequence>MLPCLSWAQDDGEEAAEEPAAAEEGEEGVPSSSAIYLPIKPAFVVNFGGPGKLRYIKAEVSVRVDSSDAANSVRHHLPYIRNNLVMLFASQTEDTVDSQAGKEALRQDALAEVRKILFEEDGLETGVVDIFFNTLIVQR</sequence>
<comment type="subcellular location">
    <subcellularLocation>
        <location evidence="10">Cell inner membrane</location>
    </subcellularLocation>
    <subcellularLocation>
        <location evidence="2">Cell membrane</location>
        <topology evidence="2">Single-pass membrane protein</topology>
    </subcellularLocation>
</comment>
<comment type="similarity">
    <text evidence="3 10">Belongs to the FliL family.</text>
</comment>
<evidence type="ECO:0000256" key="6">
    <source>
        <dbReference type="ARBA" id="ARBA00022692"/>
    </source>
</evidence>
<evidence type="ECO:0000256" key="11">
    <source>
        <dbReference type="SAM" id="MobiDB-lite"/>
    </source>
</evidence>
<accession>C5BLN6</accession>
<comment type="function">
    <text evidence="1 10">Controls the rotational direction of flagella during chemotaxis.</text>
</comment>
<dbReference type="Proteomes" id="UP000009080">
    <property type="component" value="Chromosome"/>
</dbReference>
<keyword evidence="12" id="KW-0282">Flagellum</keyword>
<reference evidence="12 13" key="1">
    <citation type="journal article" date="2009" name="PLoS ONE">
        <title>The complete genome of Teredinibacter turnerae T7901: an intracellular endosymbiont of marine wood-boring bivalves (shipworms).</title>
        <authorList>
            <person name="Yang J.C."/>
            <person name="Madupu R."/>
            <person name="Durkin A.S."/>
            <person name="Ekborg N.A."/>
            <person name="Pedamallu C.S."/>
            <person name="Hostetler J.B."/>
            <person name="Radune D."/>
            <person name="Toms B.S."/>
            <person name="Henrissat B."/>
            <person name="Coutinho P.M."/>
            <person name="Schwarz S."/>
            <person name="Field L."/>
            <person name="Trindade-Silva A.E."/>
            <person name="Soares C.A.G."/>
            <person name="Elshahawi S."/>
            <person name="Hanora A."/>
            <person name="Schmidt E.W."/>
            <person name="Haygood M.G."/>
            <person name="Posfai J."/>
            <person name="Benner J."/>
            <person name="Madinger C."/>
            <person name="Nove J."/>
            <person name="Anton B."/>
            <person name="Chaudhary K."/>
            <person name="Foster J."/>
            <person name="Holman A."/>
            <person name="Kumar S."/>
            <person name="Lessard P.A."/>
            <person name="Luyten Y.A."/>
            <person name="Slatko B."/>
            <person name="Wood N."/>
            <person name="Wu B."/>
            <person name="Teplitski M."/>
            <person name="Mougous J.D."/>
            <person name="Ward N."/>
            <person name="Eisen J.A."/>
            <person name="Badger J.H."/>
            <person name="Distel D.L."/>
        </authorList>
    </citation>
    <scope>NUCLEOTIDE SEQUENCE [LARGE SCALE GENOMIC DNA]</scope>
    <source>
        <strain evidence="13">ATCC 39867 / T7901</strain>
    </source>
</reference>
<protein>
    <recommendedName>
        <fullName evidence="10">Flagellar protein FliL</fullName>
    </recommendedName>
</protein>
<dbReference type="HOGENOM" id="CLU_099018_10_1_6"/>
<dbReference type="OrthoDB" id="7063251at2"/>
<evidence type="ECO:0000256" key="10">
    <source>
        <dbReference type="RuleBase" id="RU364125"/>
    </source>
</evidence>
<dbReference type="AlphaFoldDB" id="C5BLN6"/>
<gene>
    <name evidence="12" type="primary">fliL_1</name>
    <name evidence="12" type="ordered locus">TERTU_0260</name>
</gene>
<proteinExistence type="inferred from homology"/>
<dbReference type="PANTHER" id="PTHR35091:SF2">
    <property type="entry name" value="FLAGELLAR PROTEIN FLIL"/>
    <property type="match status" value="1"/>
</dbReference>
<evidence type="ECO:0000256" key="5">
    <source>
        <dbReference type="ARBA" id="ARBA00022500"/>
    </source>
</evidence>
<dbReference type="GO" id="GO:0006935">
    <property type="term" value="P:chemotaxis"/>
    <property type="evidence" value="ECO:0007669"/>
    <property type="project" value="UniProtKB-KW"/>
</dbReference>
<evidence type="ECO:0000256" key="2">
    <source>
        <dbReference type="ARBA" id="ARBA00004162"/>
    </source>
</evidence>
<dbReference type="EMBL" id="CP001614">
    <property type="protein sequence ID" value="ACR11177.1"/>
    <property type="molecule type" value="Genomic_DNA"/>
</dbReference>
<evidence type="ECO:0000313" key="12">
    <source>
        <dbReference type="EMBL" id="ACR11177.1"/>
    </source>
</evidence>
<dbReference type="RefSeq" id="WP_015817289.1">
    <property type="nucleotide sequence ID" value="NC_012997.1"/>
</dbReference>
<keyword evidence="4" id="KW-1003">Cell membrane</keyword>
<organism evidence="12 13">
    <name type="scientific">Teredinibacter turnerae (strain ATCC 39867 / T7901)</name>
    <dbReference type="NCBI Taxonomy" id="377629"/>
    <lineage>
        <taxon>Bacteria</taxon>
        <taxon>Pseudomonadati</taxon>
        <taxon>Pseudomonadota</taxon>
        <taxon>Gammaproteobacteria</taxon>
        <taxon>Cellvibrionales</taxon>
        <taxon>Cellvibrionaceae</taxon>
        <taxon>Teredinibacter</taxon>
    </lineage>
</organism>
<dbReference type="PANTHER" id="PTHR35091">
    <property type="entry name" value="FLAGELLAR PROTEIN FLIL"/>
    <property type="match status" value="1"/>
</dbReference>
<dbReference type="eggNOG" id="COG1580">
    <property type="taxonomic scope" value="Bacteria"/>
</dbReference>
<dbReference type="GO" id="GO:0071978">
    <property type="term" value="P:bacterial-type flagellum-dependent swarming motility"/>
    <property type="evidence" value="ECO:0007669"/>
    <property type="project" value="TreeGrafter"/>
</dbReference>
<dbReference type="KEGG" id="ttu:TERTU_0260"/>
<dbReference type="GO" id="GO:0009425">
    <property type="term" value="C:bacterial-type flagellum basal body"/>
    <property type="evidence" value="ECO:0007669"/>
    <property type="project" value="InterPro"/>
</dbReference>
<dbReference type="GO" id="GO:0005886">
    <property type="term" value="C:plasma membrane"/>
    <property type="evidence" value="ECO:0007669"/>
    <property type="project" value="UniProtKB-SubCell"/>
</dbReference>
<evidence type="ECO:0000256" key="9">
    <source>
        <dbReference type="ARBA" id="ARBA00023136"/>
    </source>
</evidence>
<evidence type="ECO:0000313" key="13">
    <source>
        <dbReference type="Proteomes" id="UP000009080"/>
    </source>
</evidence>
<keyword evidence="10" id="KW-0997">Cell inner membrane</keyword>
<dbReference type="InterPro" id="IPR005503">
    <property type="entry name" value="FliL"/>
</dbReference>